<evidence type="ECO:0000313" key="5">
    <source>
        <dbReference type="Proteomes" id="UP000594261"/>
    </source>
</evidence>
<keyword evidence="1" id="KW-0677">Repeat</keyword>
<reference evidence="4" key="2">
    <citation type="submission" date="2021-01" db="UniProtKB">
        <authorList>
            <consortium name="EnsemblPlants"/>
        </authorList>
    </citation>
    <scope>IDENTIFICATION</scope>
</reference>
<evidence type="ECO:0000259" key="3">
    <source>
        <dbReference type="Pfam" id="PF23598"/>
    </source>
</evidence>
<feature type="domain" description="Disease resistance protein winged helix" evidence="2">
    <location>
        <begin position="2"/>
        <end position="62"/>
    </location>
</feature>
<dbReference type="Pfam" id="PF23559">
    <property type="entry name" value="WHD_DRP"/>
    <property type="match status" value="1"/>
</dbReference>
<dbReference type="EnsemblPlants" id="QL02p065267:mrna">
    <property type="protein sequence ID" value="QL02p065267:mrna"/>
    <property type="gene ID" value="QL02p065267"/>
</dbReference>
<evidence type="ECO:0008006" key="6">
    <source>
        <dbReference type="Google" id="ProtNLM"/>
    </source>
</evidence>
<feature type="domain" description="Disease resistance R13L4/SHOC-2-like LRR" evidence="3">
    <location>
        <begin position="106"/>
        <end position="243"/>
    </location>
</feature>
<dbReference type="Pfam" id="PF23598">
    <property type="entry name" value="LRR_14"/>
    <property type="match status" value="1"/>
</dbReference>
<dbReference type="InterPro" id="IPR055414">
    <property type="entry name" value="LRR_R13L4/SHOC2-like"/>
</dbReference>
<dbReference type="PANTHER" id="PTHR47186:SF3">
    <property type="entry name" value="OS09G0267800 PROTEIN"/>
    <property type="match status" value="1"/>
</dbReference>
<dbReference type="Gramene" id="QL02p065267:mrna">
    <property type="protein sequence ID" value="QL02p065267:mrna"/>
    <property type="gene ID" value="QL02p065267"/>
</dbReference>
<keyword evidence="5" id="KW-1185">Reference proteome</keyword>
<sequence>MDKLIQLWMANGFIPFKGSLEPHDVGIIIFNEFVWGSFFQDVLEYSPSNITCKMHGLMHNLAQSIMRLECAVVEFGKGVKVPTMIRHLSYTQRTFWDVEVCKVRSIRSCITSSNYCSEYKSPLSFFLKQKYLRVCDSTYQPSEKAPRSITSLKHLRYLDMSSSNFKVLPESITCLLNLQTLKLDYCHSLHKLPNGMRHMKKLIYLGLRFCDSLTCTPEGMGQLMHLQSLSIFIVGKMKKLKAKNNGLLSNSLRIISSCLKTVSTNASIVASTVRFAGASIAASISSSSSEDHKDQVHIFLILQAIGLVWQKESQCCHDPNPWNMNSDA</sequence>
<dbReference type="OMA" id="CSWIREL"/>
<dbReference type="PANTHER" id="PTHR47186">
    <property type="entry name" value="LEUCINE-RICH REPEAT-CONTAINING PROTEIN 57"/>
    <property type="match status" value="1"/>
</dbReference>
<accession>A0A7N2KYV2</accession>
<dbReference type="Proteomes" id="UP000594261">
    <property type="component" value="Chromosome 2"/>
</dbReference>
<dbReference type="InterPro" id="IPR032675">
    <property type="entry name" value="LRR_dom_sf"/>
</dbReference>
<evidence type="ECO:0000259" key="2">
    <source>
        <dbReference type="Pfam" id="PF23559"/>
    </source>
</evidence>
<evidence type="ECO:0000313" key="4">
    <source>
        <dbReference type="EnsemblPlants" id="QL02p065267:mrna"/>
    </source>
</evidence>
<dbReference type="InParanoid" id="A0A7N2KYV2"/>
<organism evidence="4 5">
    <name type="scientific">Quercus lobata</name>
    <name type="common">Valley oak</name>
    <dbReference type="NCBI Taxonomy" id="97700"/>
    <lineage>
        <taxon>Eukaryota</taxon>
        <taxon>Viridiplantae</taxon>
        <taxon>Streptophyta</taxon>
        <taxon>Embryophyta</taxon>
        <taxon>Tracheophyta</taxon>
        <taxon>Spermatophyta</taxon>
        <taxon>Magnoliopsida</taxon>
        <taxon>eudicotyledons</taxon>
        <taxon>Gunneridae</taxon>
        <taxon>Pentapetalae</taxon>
        <taxon>rosids</taxon>
        <taxon>fabids</taxon>
        <taxon>Fagales</taxon>
        <taxon>Fagaceae</taxon>
        <taxon>Quercus</taxon>
    </lineage>
</organism>
<evidence type="ECO:0000256" key="1">
    <source>
        <dbReference type="ARBA" id="ARBA00022737"/>
    </source>
</evidence>
<proteinExistence type="predicted"/>
<dbReference type="InterPro" id="IPR058922">
    <property type="entry name" value="WHD_DRP"/>
</dbReference>
<reference evidence="5" key="1">
    <citation type="journal article" date="2016" name="G3 (Bethesda)">
        <title>First Draft Assembly and Annotation of the Genome of a California Endemic Oak Quercus lobata Nee (Fagaceae).</title>
        <authorList>
            <person name="Sork V.L."/>
            <person name="Fitz-Gibbon S.T."/>
            <person name="Puiu D."/>
            <person name="Crepeau M."/>
            <person name="Gugger P.F."/>
            <person name="Sherman R."/>
            <person name="Stevens K."/>
            <person name="Langley C.H."/>
            <person name="Pellegrini M."/>
            <person name="Salzberg S.L."/>
        </authorList>
    </citation>
    <scope>NUCLEOTIDE SEQUENCE [LARGE SCALE GENOMIC DNA]</scope>
    <source>
        <strain evidence="5">cv. SW786</strain>
    </source>
</reference>
<dbReference type="Gene3D" id="3.80.10.10">
    <property type="entry name" value="Ribonuclease Inhibitor"/>
    <property type="match status" value="1"/>
</dbReference>
<protein>
    <recommendedName>
        <fullName evidence="6">Disease resistance protein</fullName>
    </recommendedName>
</protein>
<name>A0A7N2KYV2_QUELO</name>
<dbReference type="SUPFAM" id="SSF52058">
    <property type="entry name" value="L domain-like"/>
    <property type="match status" value="1"/>
</dbReference>
<dbReference type="AlphaFoldDB" id="A0A7N2KYV2"/>